<evidence type="ECO:0000313" key="2">
    <source>
        <dbReference type="EMBL" id="SKA92640.1"/>
    </source>
</evidence>
<keyword evidence="3" id="KW-1185">Reference proteome</keyword>
<feature type="compositionally biased region" description="Basic and acidic residues" evidence="1">
    <location>
        <begin position="42"/>
        <end position="55"/>
    </location>
</feature>
<sequence>MKLILLQRDSNGNLPSPAELRAQGLWVSRACDPEADQPSLEADEKGSHENEESIRKAKRHLAGVVLTDPKGK</sequence>
<dbReference type="STRING" id="1121449.SAMN02745704_02434"/>
<dbReference type="AlphaFoldDB" id="A0A1T4XSX3"/>
<dbReference type="EMBL" id="FUYC01000016">
    <property type="protein sequence ID" value="SKA92640.1"/>
    <property type="molecule type" value="Genomic_DNA"/>
</dbReference>
<dbReference type="RefSeq" id="WP_078717979.1">
    <property type="nucleotide sequence ID" value="NZ_FUYC01000016.1"/>
</dbReference>
<dbReference type="Proteomes" id="UP000190027">
    <property type="component" value="Unassembled WGS sequence"/>
</dbReference>
<accession>A0A1T4XSX3</accession>
<evidence type="ECO:0000256" key="1">
    <source>
        <dbReference type="SAM" id="MobiDB-lite"/>
    </source>
</evidence>
<feature type="region of interest" description="Disordered" evidence="1">
    <location>
        <begin position="32"/>
        <end position="72"/>
    </location>
</feature>
<proteinExistence type="predicted"/>
<name>A0A1T4XSX3_9BACT</name>
<organism evidence="2 3">
    <name type="scientific">Paucidesulfovibrio gracilis DSM 16080</name>
    <dbReference type="NCBI Taxonomy" id="1121449"/>
    <lineage>
        <taxon>Bacteria</taxon>
        <taxon>Pseudomonadati</taxon>
        <taxon>Thermodesulfobacteriota</taxon>
        <taxon>Desulfovibrionia</taxon>
        <taxon>Desulfovibrionales</taxon>
        <taxon>Desulfovibrionaceae</taxon>
        <taxon>Paucidesulfovibrio</taxon>
    </lineage>
</organism>
<protein>
    <submittedName>
        <fullName evidence="2">Uncharacterized protein</fullName>
    </submittedName>
</protein>
<gene>
    <name evidence="2" type="ORF">SAMN02745704_02434</name>
</gene>
<reference evidence="2 3" key="1">
    <citation type="submission" date="2017-02" db="EMBL/GenBank/DDBJ databases">
        <authorList>
            <person name="Peterson S.W."/>
        </authorList>
    </citation>
    <scope>NUCLEOTIDE SEQUENCE [LARGE SCALE GENOMIC DNA]</scope>
    <source>
        <strain evidence="2 3">DSM 16080</strain>
    </source>
</reference>
<evidence type="ECO:0000313" key="3">
    <source>
        <dbReference type="Proteomes" id="UP000190027"/>
    </source>
</evidence>